<sequence>MSQGNTPKLHVVDLFAGVGGFRLALEGVHGAPFDFTLSCQYEPSTRVQHASMVYQKHWSEGTHLNEDIQSVLSSEGGRARVRDAEIDLICAGFPCQDYSVARPLSQSQGLAGKKGALWWSIAQLLQQRNNANRPAKYLMLENVDRLISSPVGSRGRDFAVILSTLRALGYAAEWRVLNSAEYGHAQRRKRIYIVAYHETTGIYRRLCGAASEIGKTPLTQTLLYNAFPCTLTNPLDAVQAALSVLPEPLNEQLAYRSLSNGRSRFGNIGLMLGGDVYTCTAKAAVIKDFTLFSGRPEALTLGDIVRQTGLVPSEFYIRPEEEARWLQAKAAKSTPRDANGFQYNYSEGAMAFPDALDRPSRTIITSEGGTTPSRTKHAIRDASGRLRRLTPEELESLNGFPRAFTELEGISDVTRARLMGNALVVPMIRRIGEALFAEHQRCIEASLPADIMS</sequence>
<dbReference type="Gene3D" id="3.40.50.150">
    <property type="entry name" value="Vaccinia Virus protein VP39"/>
    <property type="match status" value="1"/>
</dbReference>
<keyword evidence="3 6" id="KW-0949">S-adenosyl-L-methionine</keyword>
<dbReference type="InterPro" id="IPR029063">
    <property type="entry name" value="SAM-dependent_MTases_sf"/>
</dbReference>
<name>A0A4P7D791_9BURK</name>
<evidence type="ECO:0000256" key="4">
    <source>
        <dbReference type="ARBA" id="ARBA00022747"/>
    </source>
</evidence>
<feature type="active site" evidence="6">
    <location>
        <position position="95"/>
    </location>
</feature>
<dbReference type="PANTHER" id="PTHR46098">
    <property type="entry name" value="TRNA (CYTOSINE(38)-C(5))-METHYLTRANSFERASE"/>
    <property type="match status" value="1"/>
</dbReference>
<gene>
    <name evidence="9" type="primary">dcm</name>
    <name evidence="9" type="ORF">E1956_35140</name>
</gene>
<dbReference type="InterPro" id="IPR018117">
    <property type="entry name" value="C5_DNA_meth_AS"/>
</dbReference>
<evidence type="ECO:0000256" key="3">
    <source>
        <dbReference type="ARBA" id="ARBA00022691"/>
    </source>
</evidence>
<evidence type="ECO:0000256" key="5">
    <source>
        <dbReference type="ARBA" id="ARBA00047422"/>
    </source>
</evidence>
<dbReference type="PROSITE" id="PS51679">
    <property type="entry name" value="SAM_MT_C5"/>
    <property type="match status" value="1"/>
</dbReference>
<dbReference type="REBASE" id="310779">
    <property type="entry name" value="M.Psp7MH5ORF35140P"/>
</dbReference>
<keyword evidence="4" id="KW-0680">Restriction system</keyword>
<dbReference type="EMBL" id="CP038151">
    <property type="protein sequence ID" value="QBR02482.1"/>
    <property type="molecule type" value="Genomic_DNA"/>
</dbReference>
<dbReference type="KEGG" id="ppai:E1956_35140"/>
<keyword evidence="10" id="KW-1185">Reference proteome</keyword>
<comment type="catalytic activity">
    <reaction evidence="5 8">
        <text>a 2'-deoxycytidine in DNA + S-adenosyl-L-methionine = a 5-methyl-2'-deoxycytidine in DNA + S-adenosyl-L-homocysteine + H(+)</text>
        <dbReference type="Rhea" id="RHEA:13681"/>
        <dbReference type="Rhea" id="RHEA-COMP:11369"/>
        <dbReference type="Rhea" id="RHEA-COMP:11370"/>
        <dbReference type="ChEBI" id="CHEBI:15378"/>
        <dbReference type="ChEBI" id="CHEBI:57856"/>
        <dbReference type="ChEBI" id="CHEBI:59789"/>
        <dbReference type="ChEBI" id="CHEBI:85452"/>
        <dbReference type="ChEBI" id="CHEBI:85454"/>
        <dbReference type="EC" id="2.1.1.37"/>
    </reaction>
</comment>
<keyword evidence="2 6" id="KW-0808">Transferase</keyword>
<dbReference type="AlphaFoldDB" id="A0A4P7D791"/>
<dbReference type="GO" id="GO:0032259">
    <property type="term" value="P:methylation"/>
    <property type="evidence" value="ECO:0007669"/>
    <property type="project" value="UniProtKB-KW"/>
</dbReference>
<evidence type="ECO:0000256" key="8">
    <source>
        <dbReference type="RuleBase" id="RU000417"/>
    </source>
</evidence>
<dbReference type="InterPro" id="IPR050750">
    <property type="entry name" value="C5-MTase"/>
</dbReference>
<dbReference type="InterPro" id="IPR031303">
    <property type="entry name" value="C5_meth_CS"/>
</dbReference>
<dbReference type="RefSeq" id="WP_134758006.1">
    <property type="nucleotide sequence ID" value="NZ_CP038151.1"/>
</dbReference>
<organism evidence="9 10">
    <name type="scientific">Paraburkholderia pallida</name>
    <dbReference type="NCBI Taxonomy" id="2547399"/>
    <lineage>
        <taxon>Bacteria</taxon>
        <taxon>Pseudomonadati</taxon>
        <taxon>Pseudomonadota</taxon>
        <taxon>Betaproteobacteria</taxon>
        <taxon>Burkholderiales</taxon>
        <taxon>Burkholderiaceae</taxon>
        <taxon>Paraburkholderia</taxon>
    </lineage>
</organism>
<reference evidence="9 10" key="1">
    <citation type="submission" date="2019-03" db="EMBL/GenBank/DDBJ databases">
        <title>Paraburkholderia sp. 7MH5, isolated from subtropical forest soil.</title>
        <authorList>
            <person name="Gao Z.-H."/>
            <person name="Qiu L.-H."/>
        </authorList>
    </citation>
    <scope>NUCLEOTIDE SEQUENCE [LARGE SCALE GENOMIC DNA]</scope>
    <source>
        <strain evidence="9 10">7MH5</strain>
    </source>
</reference>
<dbReference type="SUPFAM" id="SSF53335">
    <property type="entry name" value="S-adenosyl-L-methionine-dependent methyltransferases"/>
    <property type="match status" value="1"/>
</dbReference>
<evidence type="ECO:0000256" key="7">
    <source>
        <dbReference type="RuleBase" id="RU000416"/>
    </source>
</evidence>
<dbReference type="Gene3D" id="3.90.120.10">
    <property type="entry name" value="DNA Methylase, subunit A, domain 2"/>
    <property type="match status" value="1"/>
</dbReference>
<evidence type="ECO:0000313" key="10">
    <source>
        <dbReference type="Proteomes" id="UP000295727"/>
    </source>
</evidence>
<dbReference type="NCBIfam" id="TIGR00675">
    <property type="entry name" value="dcm"/>
    <property type="match status" value="1"/>
</dbReference>
<dbReference type="PROSITE" id="PS00094">
    <property type="entry name" value="C5_MTASE_1"/>
    <property type="match status" value="1"/>
</dbReference>
<dbReference type="EC" id="2.1.1.37" evidence="8"/>
<keyword evidence="1 6" id="KW-0489">Methyltransferase</keyword>
<evidence type="ECO:0000256" key="1">
    <source>
        <dbReference type="ARBA" id="ARBA00022603"/>
    </source>
</evidence>
<dbReference type="OrthoDB" id="9813719at2"/>
<evidence type="ECO:0000256" key="2">
    <source>
        <dbReference type="ARBA" id="ARBA00022679"/>
    </source>
</evidence>
<evidence type="ECO:0000256" key="6">
    <source>
        <dbReference type="PROSITE-ProRule" id="PRU01016"/>
    </source>
</evidence>
<evidence type="ECO:0000313" key="9">
    <source>
        <dbReference type="EMBL" id="QBR02482.1"/>
    </source>
</evidence>
<dbReference type="Pfam" id="PF00145">
    <property type="entry name" value="DNA_methylase"/>
    <property type="match status" value="2"/>
</dbReference>
<comment type="similarity">
    <text evidence="6 7">Belongs to the class I-like SAM-binding methyltransferase superfamily. C5-methyltransferase family.</text>
</comment>
<accession>A0A4P7D791</accession>
<dbReference type="PROSITE" id="PS00095">
    <property type="entry name" value="C5_MTASE_2"/>
    <property type="match status" value="1"/>
</dbReference>
<dbReference type="GO" id="GO:0003886">
    <property type="term" value="F:DNA (cytosine-5-)-methyltransferase activity"/>
    <property type="evidence" value="ECO:0007669"/>
    <property type="project" value="UniProtKB-EC"/>
</dbReference>
<dbReference type="InterPro" id="IPR001525">
    <property type="entry name" value="C5_MeTfrase"/>
</dbReference>
<proteinExistence type="inferred from homology"/>
<dbReference type="Proteomes" id="UP000295727">
    <property type="component" value="Chromosome 4"/>
</dbReference>
<dbReference type="GO" id="GO:0009307">
    <property type="term" value="P:DNA restriction-modification system"/>
    <property type="evidence" value="ECO:0007669"/>
    <property type="project" value="UniProtKB-KW"/>
</dbReference>
<protein>
    <recommendedName>
        <fullName evidence="8">Cytosine-specific methyltransferase</fullName>
        <ecNumber evidence="8">2.1.1.37</ecNumber>
    </recommendedName>
</protein>
<dbReference type="PANTHER" id="PTHR46098:SF1">
    <property type="entry name" value="TRNA (CYTOSINE(38)-C(5))-METHYLTRANSFERASE"/>
    <property type="match status" value="1"/>
</dbReference>
<dbReference type="PRINTS" id="PR00105">
    <property type="entry name" value="C5METTRFRASE"/>
</dbReference>